<gene>
    <name evidence="6" type="ORF">DNJ96_05585</name>
</gene>
<evidence type="ECO:0000256" key="4">
    <source>
        <dbReference type="ARBA" id="ARBA00023186"/>
    </source>
</evidence>
<name>A0A4Q9RDI5_9GAMM</name>
<comment type="caution">
    <text evidence="6">The sequence shown here is derived from an EMBL/GenBank/DDBJ whole genome shotgun (WGS) entry which is preliminary data.</text>
</comment>
<dbReference type="InterPro" id="IPR008622">
    <property type="entry name" value="FliT"/>
</dbReference>
<sequence>MNASVKRLQQTNGALRHALEQKDWTAIGALDLQCRQVVEEVMREPQRDDQLTREYLLQLQALYRELVSSCQAEQQRLAAELVQIKQSVHGAKVYQMFG</sequence>
<dbReference type="AlphaFoldDB" id="A0A4Q9RDI5"/>
<evidence type="ECO:0000313" key="7">
    <source>
        <dbReference type="Proteomes" id="UP000292639"/>
    </source>
</evidence>
<organism evidence="6 7">
    <name type="scientific">Stutzerimonas kirkiae</name>
    <dbReference type="NCBI Taxonomy" id="2211392"/>
    <lineage>
        <taxon>Bacteria</taxon>
        <taxon>Pseudomonadati</taxon>
        <taxon>Pseudomonadota</taxon>
        <taxon>Gammaproteobacteria</taxon>
        <taxon>Pseudomonadales</taxon>
        <taxon>Pseudomonadaceae</taxon>
        <taxon>Stutzerimonas</taxon>
    </lineage>
</organism>
<dbReference type="RefSeq" id="WP_131185238.1">
    <property type="nucleotide sequence ID" value="NZ_QJUO01000024.1"/>
</dbReference>
<keyword evidence="6" id="KW-0282">Flagellum</keyword>
<proteinExistence type="predicted"/>
<accession>A0A4Q9RDI5</accession>
<keyword evidence="2" id="KW-0963">Cytoplasm</keyword>
<reference evidence="6 7" key="1">
    <citation type="submission" date="2018-06" db="EMBL/GenBank/DDBJ databases">
        <title>Three novel Pseudomonas species isolated from symptomatic oak.</title>
        <authorList>
            <person name="Bueno-Gonzalez V."/>
            <person name="Brady C."/>
        </authorList>
    </citation>
    <scope>NUCLEOTIDE SEQUENCE [LARGE SCALE GENOMIC DNA]</scope>
    <source>
        <strain evidence="6 7">P17C</strain>
    </source>
</reference>
<protein>
    <recommendedName>
        <fullName evidence="5">Flagellar protein FliT</fullName>
    </recommendedName>
</protein>
<evidence type="ECO:0000256" key="1">
    <source>
        <dbReference type="ARBA" id="ARBA00004514"/>
    </source>
</evidence>
<dbReference type="EMBL" id="QJUP01000005">
    <property type="protein sequence ID" value="TBU98260.1"/>
    <property type="molecule type" value="Genomic_DNA"/>
</dbReference>
<evidence type="ECO:0000256" key="5">
    <source>
        <dbReference type="ARBA" id="ARBA00093797"/>
    </source>
</evidence>
<evidence type="ECO:0000256" key="3">
    <source>
        <dbReference type="ARBA" id="ARBA00022795"/>
    </source>
</evidence>
<keyword evidence="4" id="KW-0143">Chaperone</keyword>
<dbReference type="OrthoDB" id="7013020at2"/>
<keyword evidence="6" id="KW-0969">Cilium</keyword>
<evidence type="ECO:0000313" key="6">
    <source>
        <dbReference type="EMBL" id="TBU98260.1"/>
    </source>
</evidence>
<keyword evidence="7" id="KW-1185">Reference proteome</keyword>
<dbReference type="GO" id="GO:0044781">
    <property type="term" value="P:bacterial-type flagellum organization"/>
    <property type="evidence" value="ECO:0007669"/>
    <property type="project" value="UniProtKB-KW"/>
</dbReference>
<dbReference type="Proteomes" id="UP000292639">
    <property type="component" value="Unassembled WGS sequence"/>
</dbReference>
<evidence type="ECO:0000256" key="2">
    <source>
        <dbReference type="ARBA" id="ARBA00022490"/>
    </source>
</evidence>
<keyword evidence="6" id="KW-0966">Cell projection</keyword>
<comment type="subcellular location">
    <subcellularLocation>
        <location evidence="1">Cytoplasm</location>
        <location evidence="1">Cytosol</location>
    </subcellularLocation>
</comment>
<keyword evidence="3" id="KW-1005">Bacterial flagellum biogenesis</keyword>
<dbReference type="Pfam" id="PF05400">
    <property type="entry name" value="FliT"/>
    <property type="match status" value="1"/>
</dbReference>